<feature type="region of interest" description="Disordered" evidence="1">
    <location>
        <begin position="1"/>
        <end position="22"/>
    </location>
</feature>
<dbReference type="Proteomes" id="UP001221757">
    <property type="component" value="Unassembled WGS sequence"/>
</dbReference>
<evidence type="ECO:0000256" key="1">
    <source>
        <dbReference type="SAM" id="MobiDB-lite"/>
    </source>
</evidence>
<gene>
    <name evidence="2" type="ORF">B0H17DRAFT_1132574</name>
</gene>
<evidence type="ECO:0000313" key="3">
    <source>
        <dbReference type="Proteomes" id="UP001221757"/>
    </source>
</evidence>
<feature type="compositionally biased region" description="Basic and acidic residues" evidence="1">
    <location>
        <begin position="1"/>
        <end position="16"/>
    </location>
</feature>
<dbReference type="InterPro" id="IPR013785">
    <property type="entry name" value="Aldolase_TIM"/>
</dbReference>
<feature type="region of interest" description="Disordered" evidence="1">
    <location>
        <begin position="120"/>
        <end position="146"/>
    </location>
</feature>
<feature type="region of interest" description="Disordered" evidence="1">
    <location>
        <begin position="164"/>
        <end position="183"/>
    </location>
</feature>
<feature type="region of interest" description="Disordered" evidence="1">
    <location>
        <begin position="190"/>
        <end position="211"/>
    </location>
</feature>
<comment type="caution">
    <text evidence="2">The sequence shown here is derived from an EMBL/GenBank/DDBJ whole genome shotgun (WGS) entry which is preliminary data.</text>
</comment>
<feature type="compositionally biased region" description="Basic and acidic residues" evidence="1">
    <location>
        <begin position="167"/>
        <end position="183"/>
    </location>
</feature>
<protein>
    <submittedName>
        <fullName evidence="2">Uncharacterized protein</fullName>
    </submittedName>
</protein>
<reference evidence="2" key="1">
    <citation type="submission" date="2023-03" db="EMBL/GenBank/DDBJ databases">
        <title>Massive genome expansion in bonnet fungi (Mycena s.s.) driven by repeated elements and novel gene families across ecological guilds.</title>
        <authorList>
            <consortium name="Lawrence Berkeley National Laboratory"/>
            <person name="Harder C.B."/>
            <person name="Miyauchi S."/>
            <person name="Viragh M."/>
            <person name="Kuo A."/>
            <person name="Thoen E."/>
            <person name="Andreopoulos B."/>
            <person name="Lu D."/>
            <person name="Skrede I."/>
            <person name="Drula E."/>
            <person name="Henrissat B."/>
            <person name="Morin E."/>
            <person name="Kohler A."/>
            <person name="Barry K."/>
            <person name="LaButti K."/>
            <person name="Morin E."/>
            <person name="Salamov A."/>
            <person name="Lipzen A."/>
            <person name="Mereny Z."/>
            <person name="Hegedus B."/>
            <person name="Baldrian P."/>
            <person name="Stursova M."/>
            <person name="Weitz H."/>
            <person name="Taylor A."/>
            <person name="Grigoriev I.V."/>
            <person name="Nagy L.G."/>
            <person name="Martin F."/>
            <person name="Kauserud H."/>
        </authorList>
    </citation>
    <scope>NUCLEOTIDE SEQUENCE</scope>
    <source>
        <strain evidence="2">CBHHK067</strain>
    </source>
</reference>
<name>A0AAD7DKJ9_MYCRO</name>
<organism evidence="2 3">
    <name type="scientific">Mycena rosella</name>
    <name type="common">Pink bonnet</name>
    <name type="synonym">Agaricus rosellus</name>
    <dbReference type="NCBI Taxonomy" id="1033263"/>
    <lineage>
        <taxon>Eukaryota</taxon>
        <taxon>Fungi</taxon>
        <taxon>Dikarya</taxon>
        <taxon>Basidiomycota</taxon>
        <taxon>Agaricomycotina</taxon>
        <taxon>Agaricomycetes</taxon>
        <taxon>Agaricomycetidae</taxon>
        <taxon>Agaricales</taxon>
        <taxon>Marasmiineae</taxon>
        <taxon>Mycenaceae</taxon>
        <taxon>Mycena</taxon>
    </lineage>
</organism>
<sequence>MVRPEPDALNTRENRAPDQPAHPQPCLLIEVLETQLNVDVDSMDPSVAKRLPFVPHDMAGNQPVVTEQMQVPENREMFLAAVKEYGDKGWEAVLDRLSALLCAADIGNVKGRVLLQTSPFHPRRSLTTPAATPSSSSRSGSPSTSASCFRGSIHIYIYSTGTVSASRSRDRPRDERRAHFAEEGTRTRGTCLFSVSPPAKPAASTSAPTTPVRSPSIVFAAAIFLPEVRAAHRGHAVAHLGGPRARAPDGAPHAADARGLHEATGAPPMIDDRARQARSAPPPASAFACSRARRATQLRLLAGGRGVRATVSARAARRIRAHPWGPQGRHGGAVRRPRAPRGELGGALPSADVDYLADDGTALAAAVEADAVTKQRVYEALGLFEGGELSSREIIEKACQGLEGSITMFLGFSIFSLFSLLVPVQHYSLLS</sequence>
<proteinExistence type="predicted"/>
<keyword evidence="3" id="KW-1185">Reference proteome</keyword>
<feature type="compositionally biased region" description="Low complexity" evidence="1">
    <location>
        <begin position="125"/>
        <end position="146"/>
    </location>
</feature>
<evidence type="ECO:0000313" key="2">
    <source>
        <dbReference type="EMBL" id="KAJ7693425.1"/>
    </source>
</evidence>
<accession>A0AAD7DKJ9</accession>
<dbReference type="EMBL" id="JARKIE010000046">
    <property type="protein sequence ID" value="KAJ7693425.1"/>
    <property type="molecule type" value="Genomic_DNA"/>
</dbReference>
<dbReference type="AlphaFoldDB" id="A0AAD7DKJ9"/>
<dbReference type="Gene3D" id="3.20.20.70">
    <property type="entry name" value="Aldolase class I"/>
    <property type="match status" value="1"/>
</dbReference>
<feature type="compositionally biased region" description="Low complexity" evidence="1">
    <location>
        <begin position="194"/>
        <end position="211"/>
    </location>
</feature>